<dbReference type="Proteomes" id="UP001060085">
    <property type="component" value="Linkage Group LG01"/>
</dbReference>
<dbReference type="EMBL" id="CM044701">
    <property type="protein sequence ID" value="KAI5681868.1"/>
    <property type="molecule type" value="Genomic_DNA"/>
</dbReference>
<gene>
    <name evidence="1" type="ORF">M9H77_03096</name>
</gene>
<organism evidence="1 2">
    <name type="scientific">Catharanthus roseus</name>
    <name type="common">Madagascar periwinkle</name>
    <name type="synonym">Vinca rosea</name>
    <dbReference type="NCBI Taxonomy" id="4058"/>
    <lineage>
        <taxon>Eukaryota</taxon>
        <taxon>Viridiplantae</taxon>
        <taxon>Streptophyta</taxon>
        <taxon>Embryophyta</taxon>
        <taxon>Tracheophyta</taxon>
        <taxon>Spermatophyta</taxon>
        <taxon>Magnoliopsida</taxon>
        <taxon>eudicotyledons</taxon>
        <taxon>Gunneridae</taxon>
        <taxon>Pentapetalae</taxon>
        <taxon>asterids</taxon>
        <taxon>lamiids</taxon>
        <taxon>Gentianales</taxon>
        <taxon>Apocynaceae</taxon>
        <taxon>Rauvolfioideae</taxon>
        <taxon>Vinceae</taxon>
        <taxon>Catharanthinae</taxon>
        <taxon>Catharanthus</taxon>
    </lineage>
</organism>
<comment type="caution">
    <text evidence="1">The sequence shown here is derived from an EMBL/GenBank/DDBJ whole genome shotgun (WGS) entry which is preliminary data.</text>
</comment>
<protein>
    <submittedName>
        <fullName evidence="1">Uncharacterized protein</fullName>
    </submittedName>
</protein>
<sequence length="156" mass="17082">MVSIGGTLGCTPSQHDIQQTFLVQPLHIPPQEPVPDWGARGLKRGNRRLPGHGARDGCPPVPPFPGRHRHADPGHEVERGEGSRGGRPPVDPFESLDLDRPSFSLGLIASPSRFRVCPISLTTPYIFRVFIVSCTSSSGHSRFIYTTSTYIVCIFI</sequence>
<keyword evidence="2" id="KW-1185">Reference proteome</keyword>
<accession>A0ACC0CAS0</accession>
<proteinExistence type="predicted"/>
<reference evidence="2" key="1">
    <citation type="journal article" date="2023" name="Nat. Plants">
        <title>Single-cell RNA sequencing provides a high-resolution roadmap for understanding the multicellular compartmentation of specialized metabolism.</title>
        <authorList>
            <person name="Sun S."/>
            <person name="Shen X."/>
            <person name="Li Y."/>
            <person name="Li Y."/>
            <person name="Wang S."/>
            <person name="Li R."/>
            <person name="Zhang H."/>
            <person name="Shen G."/>
            <person name="Guo B."/>
            <person name="Wei J."/>
            <person name="Xu J."/>
            <person name="St-Pierre B."/>
            <person name="Chen S."/>
            <person name="Sun C."/>
        </authorList>
    </citation>
    <scope>NUCLEOTIDE SEQUENCE [LARGE SCALE GENOMIC DNA]</scope>
</reference>
<evidence type="ECO:0000313" key="2">
    <source>
        <dbReference type="Proteomes" id="UP001060085"/>
    </source>
</evidence>
<evidence type="ECO:0000313" key="1">
    <source>
        <dbReference type="EMBL" id="KAI5681868.1"/>
    </source>
</evidence>
<name>A0ACC0CAS0_CATRO</name>